<accession>A0A2U2DM04</accession>
<organism evidence="7 8">
    <name type="scientific">Metarhizobium album</name>
    <dbReference type="NCBI Taxonomy" id="2182425"/>
    <lineage>
        <taxon>Bacteria</taxon>
        <taxon>Pseudomonadati</taxon>
        <taxon>Pseudomonadota</taxon>
        <taxon>Alphaproteobacteria</taxon>
        <taxon>Hyphomicrobiales</taxon>
        <taxon>Rhizobiaceae</taxon>
        <taxon>Metarhizobium</taxon>
    </lineage>
</organism>
<dbReference type="Proteomes" id="UP000245252">
    <property type="component" value="Unassembled WGS sequence"/>
</dbReference>
<dbReference type="Gene3D" id="1.10.10.10">
    <property type="entry name" value="Winged helix-like DNA-binding domain superfamily/Winged helix DNA-binding domain"/>
    <property type="match status" value="1"/>
</dbReference>
<reference evidence="7 8" key="1">
    <citation type="submission" date="2018-05" db="EMBL/GenBank/DDBJ databases">
        <title>The draft genome of strain NS-104.</title>
        <authorList>
            <person name="Hang P."/>
            <person name="Jiang J."/>
        </authorList>
    </citation>
    <scope>NUCLEOTIDE SEQUENCE [LARGE SCALE GENOMIC DNA]</scope>
    <source>
        <strain evidence="7 8">NS-104</strain>
    </source>
</reference>
<dbReference type="GO" id="GO:0003677">
    <property type="term" value="F:DNA binding"/>
    <property type="evidence" value="ECO:0007669"/>
    <property type="project" value="UniProtKB-KW"/>
</dbReference>
<dbReference type="InterPro" id="IPR015422">
    <property type="entry name" value="PyrdxlP-dep_Trfase_small"/>
</dbReference>
<proteinExistence type="inferred from homology"/>
<evidence type="ECO:0000256" key="1">
    <source>
        <dbReference type="ARBA" id="ARBA00005384"/>
    </source>
</evidence>
<dbReference type="PANTHER" id="PTHR46577">
    <property type="entry name" value="HTH-TYPE TRANSCRIPTIONAL REGULATORY PROTEIN GABR"/>
    <property type="match status" value="1"/>
</dbReference>
<evidence type="ECO:0000256" key="3">
    <source>
        <dbReference type="ARBA" id="ARBA00023015"/>
    </source>
</evidence>
<dbReference type="Pfam" id="PF00392">
    <property type="entry name" value="GntR"/>
    <property type="match status" value="1"/>
</dbReference>
<dbReference type="CDD" id="cd07377">
    <property type="entry name" value="WHTH_GntR"/>
    <property type="match status" value="1"/>
</dbReference>
<dbReference type="Gene3D" id="3.90.1150.10">
    <property type="entry name" value="Aspartate Aminotransferase, domain 1"/>
    <property type="match status" value="1"/>
</dbReference>
<dbReference type="PROSITE" id="PS50949">
    <property type="entry name" value="HTH_GNTR"/>
    <property type="match status" value="1"/>
</dbReference>
<dbReference type="CDD" id="cd00609">
    <property type="entry name" value="AAT_like"/>
    <property type="match status" value="1"/>
</dbReference>
<keyword evidence="4" id="KW-0238">DNA-binding</keyword>
<protein>
    <recommendedName>
        <fullName evidence="6">HTH gntR-type domain-containing protein</fullName>
    </recommendedName>
</protein>
<dbReference type="PANTHER" id="PTHR46577:SF1">
    <property type="entry name" value="HTH-TYPE TRANSCRIPTIONAL REGULATORY PROTEIN GABR"/>
    <property type="match status" value="1"/>
</dbReference>
<dbReference type="GO" id="GO:0003700">
    <property type="term" value="F:DNA-binding transcription factor activity"/>
    <property type="evidence" value="ECO:0007669"/>
    <property type="project" value="InterPro"/>
</dbReference>
<gene>
    <name evidence="7" type="ORF">DEM27_21730</name>
</gene>
<evidence type="ECO:0000256" key="4">
    <source>
        <dbReference type="ARBA" id="ARBA00023125"/>
    </source>
</evidence>
<comment type="similarity">
    <text evidence="1">In the C-terminal section; belongs to the class-I pyridoxal-phosphate-dependent aminotransferase family.</text>
</comment>
<dbReference type="InterPro" id="IPR051446">
    <property type="entry name" value="HTH_trans_reg/aminotransferase"/>
</dbReference>
<keyword evidence="3" id="KW-0805">Transcription regulation</keyword>
<dbReference type="InterPro" id="IPR004839">
    <property type="entry name" value="Aminotransferase_I/II_large"/>
</dbReference>
<dbReference type="SMART" id="SM00345">
    <property type="entry name" value="HTH_GNTR"/>
    <property type="match status" value="1"/>
</dbReference>
<dbReference type="OrthoDB" id="9804020at2"/>
<dbReference type="AlphaFoldDB" id="A0A2U2DM04"/>
<dbReference type="InterPro" id="IPR036390">
    <property type="entry name" value="WH_DNA-bd_sf"/>
</dbReference>
<dbReference type="InterPro" id="IPR000524">
    <property type="entry name" value="Tscrpt_reg_HTH_GntR"/>
</dbReference>
<dbReference type="InterPro" id="IPR036388">
    <property type="entry name" value="WH-like_DNA-bd_sf"/>
</dbReference>
<dbReference type="Gene3D" id="3.40.640.10">
    <property type="entry name" value="Type I PLP-dependent aspartate aminotransferase-like (Major domain)"/>
    <property type="match status" value="1"/>
</dbReference>
<keyword evidence="8" id="KW-1185">Reference proteome</keyword>
<dbReference type="InterPro" id="IPR015424">
    <property type="entry name" value="PyrdxlP-dep_Trfase"/>
</dbReference>
<dbReference type="Pfam" id="PF00155">
    <property type="entry name" value="Aminotran_1_2"/>
    <property type="match status" value="1"/>
</dbReference>
<keyword evidence="2" id="KW-0663">Pyridoxal phosphate</keyword>
<sequence length="456" mass="49329">MLSKMIQFGEKPGYATIVSTIVDGIARRILVAGERLPPQRELAHQLGVAIATVGRAYTQLEQQGFVESHVGRGTFIAGGRTRSEKIDEPTSEIIDLGTYRVPVPDLDTTLSDTLKAIIAEHHPQQILGSSPTAGQPAHRRAMAQWLEKYGISASAGQIVITNGGQHATMAALSTITHAGEIIATEECTDPRMKSVASYLDRRLIGVEMDADGMIPESLAELCQRERIAAIYVTTRCQNPTNATLPLARRVAITEIARRFNLPIIESDIYGTIMADPDPPIAALAPERTHFHTSLGRIAGPGMKVGCLVSPLNDVARTQSGVGMSTGSATLIAAEIGARWISENRLDAMIRWQQAENIRRLSLLATFPLLGMAKTDIASPHVWLPLPEQWRAEDFVEAAAADGVTIAPTHSFVVGRRPMPHAVRLCIGSPPSVEALQIACERLERLLGSQPKSSFET</sequence>
<evidence type="ECO:0000256" key="5">
    <source>
        <dbReference type="ARBA" id="ARBA00023163"/>
    </source>
</evidence>
<dbReference type="SUPFAM" id="SSF46785">
    <property type="entry name" value="Winged helix' DNA-binding domain"/>
    <property type="match status" value="1"/>
</dbReference>
<dbReference type="EMBL" id="QFBC01000011">
    <property type="protein sequence ID" value="PWE54321.1"/>
    <property type="molecule type" value="Genomic_DNA"/>
</dbReference>
<name>A0A2U2DM04_9HYPH</name>
<dbReference type="RefSeq" id="WP_109460345.1">
    <property type="nucleotide sequence ID" value="NZ_QFBC01000011.1"/>
</dbReference>
<evidence type="ECO:0000256" key="2">
    <source>
        <dbReference type="ARBA" id="ARBA00022898"/>
    </source>
</evidence>
<evidence type="ECO:0000313" key="7">
    <source>
        <dbReference type="EMBL" id="PWE54321.1"/>
    </source>
</evidence>
<dbReference type="SUPFAM" id="SSF53383">
    <property type="entry name" value="PLP-dependent transferases"/>
    <property type="match status" value="1"/>
</dbReference>
<comment type="caution">
    <text evidence="7">The sequence shown here is derived from an EMBL/GenBank/DDBJ whole genome shotgun (WGS) entry which is preliminary data.</text>
</comment>
<dbReference type="GO" id="GO:0030170">
    <property type="term" value="F:pyridoxal phosphate binding"/>
    <property type="evidence" value="ECO:0007669"/>
    <property type="project" value="InterPro"/>
</dbReference>
<evidence type="ECO:0000313" key="8">
    <source>
        <dbReference type="Proteomes" id="UP000245252"/>
    </source>
</evidence>
<keyword evidence="5" id="KW-0804">Transcription</keyword>
<evidence type="ECO:0000259" key="6">
    <source>
        <dbReference type="PROSITE" id="PS50949"/>
    </source>
</evidence>
<feature type="domain" description="HTH gntR-type" evidence="6">
    <location>
        <begin position="11"/>
        <end position="79"/>
    </location>
</feature>
<dbReference type="InterPro" id="IPR015421">
    <property type="entry name" value="PyrdxlP-dep_Trfase_major"/>
</dbReference>